<evidence type="ECO:0000256" key="1">
    <source>
        <dbReference type="SAM" id="MobiDB-lite"/>
    </source>
</evidence>
<dbReference type="STRING" id="331657.A0A4U0VQW7"/>
<dbReference type="EMBL" id="NAJN01002532">
    <property type="protein sequence ID" value="TKA51472.1"/>
    <property type="molecule type" value="Genomic_DNA"/>
</dbReference>
<organism evidence="3 4">
    <name type="scientific">Cryomyces minteri</name>
    <dbReference type="NCBI Taxonomy" id="331657"/>
    <lineage>
        <taxon>Eukaryota</taxon>
        <taxon>Fungi</taxon>
        <taxon>Dikarya</taxon>
        <taxon>Ascomycota</taxon>
        <taxon>Pezizomycotina</taxon>
        <taxon>Dothideomycetes</taxon>
        <taxon>Dothideomycetes incertae sedis</taxon>
        <taxon>Cryomyces</taxon>
    </lineage>
</organism>
<dbReference type="AlphaFoldDB" id="A0A4U0VQW7"/>
<feature type="compositionally biased region" description="Basic residues" evidence="1">
    <location>
        <begin position="287"/>
        <end position="300"/>
    </location>
</feature>
<feature type="domain" description="DUF6590" evidence="2">
    <location>
        <begin position="65"/>
        <end position="212"/>
    </location>
</feature>
<evidence type="ECO:0000259" key="2">
    <source>
        <dbReference type="Pfam" id="PF20233"/>
    </source>
</evidence>
<proteinExistence type="predicted"/>
<sequence length="300" mass="34327">MQIGPKHHSLVRASITPVTLLDPKEEITDPALLEHGVEAHVKLKETPGATEVLDPRYCIRRPGYAFYKIGKVFKVLWPELAGDVNDGVTIVSDPRFSNEHFATKIRWFVVVHEGHDCCSCLPINTYNNRGVEKPGVLKNQHAVIYTGDTEPTIAPGDWPQQNEQGMRKSIKVVARTRGTKLDAMSRVNFGKIYTIEHKVKVLDFGDVDPDFRYWLRYQWQDVMRMTTLISPRQPGKHQYEQDMFPDTAEHGDATADYRPSAEQFADELDDTGDTTEGSRYEIDNRTRKSKGKKKKKKYKH</sequence>
<dbReference type="OrthoDB" id="3559580at2759"/>
<evidence type="ECO:0000313" key="3">
    <source>
        <dbReference type="EMBL" id="TKA51472.1"/>
    </source>
</evidence>
<feature type="region of interest" description="Disordered" evidence="1">
    <location>
        <begin position="247"/>
        <end position="300"/>
    </location>
</feature>
<keyword evidence="4" id="KW-1185">Reference proteome</keyword>
<evidence type="ECO:0000313" key="4">
    <source>
        <dbReference type="Proteomes" id="UP000308768"/>
    </source>
</evidence>
<dbReference type="Pfam" id="PF20233">
    <property type="entry name" value="DUF6590"/>
    <property type="match status" value="1"/>
</dbReference>
<dbReference type="Proteomes" id="UP000308768">
    <property type="component" value="Unassembled WGS sequence"/>
</dbReference>
<feature type="compositionally biased region" description="Acidic residues" evidence="1">
    <location>
        <begin position="264"/>
        <end position="273"/>
    </location>
</feature>
<reference evidence="3 4" key="1">
    <citation type="submission" date="2017-03" db="EMBL/GenBank/DDBJ databases">
        <title>Genomes of endolithic fungi from Antarctica.</title>
        <authorList>
            <person name="Coleine C."/>
            <person name="Masonjones S."/>
            <person name="Stajich J.E."/>
        </authorList>
    </citation>
    <scope>NUCLEOTIDE SEQUENCE [LARGE SCALE GENOMIC DNA]</scope>
    <source>
        <strain evidence="3 4">CCFEE 5187</strain>
    </source>
</reference>
<accession>A0A4U0VQW7</accession>
<dbReference type="InterPro" id="IPR046497">
    <property type="entry name" value="DUF6590"/>
</dbReference>
<dbReference type="PANTHER" id="PTHR35391:SF5">
    <property type="entry name" value="DUF6590 DOMAIN-CONTAINING PROTEIN"/>
    <property type="match status" value="1"/>
</dbReference>
<feature type="compositionally biased region" description="Basic and acidic residues" evidence="1">
    <location>
        <begin position="276"/>
        <end position="286"/>
    </location>
</feature>
<name>A0A4U0VQW7_9PEZI</name>
<gene>
    <name evidence="3" type="ORF">B0A49_11857</name>
</gene>
<dbReference type="PANTHER" id="PTHR35391">
    <property type="entry name" value="C2H2-TYPE DOMAIN-CONTAINING PROTEIN-RELATED"/>
    <property type="match status" value="1"/>
</dbReference>
<comment type="caution">
    <text evidence="3">The sequence shown here is derived from an EMBL/GenBank/DDBJ whole genome shotgun (WGS) entry which is preliminary data.</text>
</comment>
<protein>
    <recommendedName>
        <fullName evidence="2">DUF6590 domain-containing protein</fullName>
    </recommendedName>
</protein>